<dbReference type="InterPro" id="IPR023368">
    <property type="entry name" value="UPF0066_cons_site"/>
</dbReference>
<evidence type="ECO:0000259" key="3">
    <source>
        <dbReference type="PROSITE" id="PS51668"/>
    </source>
</evidence>
<evidence type="ECO:0000313" key="4">
    <source>
        <dbReference type="EMBL" id="TDO94730.1"/>
    </source>
</evidence>
<dbReference type="NCBIfam" id="TIGR00104">
    <property type="entry name" value="tRNA_TsaA"/>
    <property type="match status" value="1"/>
</dbReference>
<protein>
    <submittedName>
        <fullName evidence="4">tRNA-Thr(GGU) m(6)t(6)A37 methyltransferase TsaA</fullName>
    </submittedName>
</protein>
<keyword evidence="4" id="KW-0489">Methyltransferase</keyword>
<dbReference type="GO" id="GO:0032259">
    <property type="term" value="P:methylation"/>
    <property type="evidence" value="ECO:0007669"/>
    <property type="project" value="UniProtKB-KW"/>
</dbReference>
<dbReference type="AlphaFoldDB" id="A0A4R6M2T4"/>
<reference evidence="4 5" key="1">
    <citation type="submission" date="2019-03" db="EMBL/GenBank/DDBJ databases">
        <title>Subsurface microbial communities from deep shales in Ohio and West Virginia, USA.</title>
        <authorList>
            <person name="Wrighton K."/>
        </authorList>
    </citation>
    <scope>NUCLEOTIDE SEQUENCE [LARGE SCALE GENOMIC DNA]</scope>
    <source>
        <strain evidence="4 5">MA284_T2</strain>
    </source>
</reference>
<dbReference type="InterPro" id="IPR023370">
    <property type="entry name" value="TrmO-like_N"/>
</dbReference>
<dbReference type="Gene3D" id="2.40.30.70">
    <property type="entry name" value="YaeB-like"/>
    <property type="match status" value="1"/>
</dbReference>
<gene>
    <name evidence="4" type="ORF">DFR79_102106</name>
</gene>
<dbReference type="PROSITE" id="PS51668">
    <property type="entry name" value="TSAA_2"/>
    <property type="match status" value="1"/>
</dbReference>
<evidence type="ECO:0000256" key="1">
    <source>
        <dbReference type="ARBA" id="ARBA00022691"/>
    </source>
</evidence>
<dbReference type="Pfam" id="PF01980">
    <property type="entry name" value="TrmO_N"/>
    <property type="match status" value="1"/>
</dbReference>
<dbReference type="PROSITE" id="PS01318">
    <property type="entry name" value="TSAA_1"/>
    <property type="match status" value="1"/>
</dbReference>
<dbReference type="SUPFAM" id="SSF118196">
    <property type="entry name" value="YaeB-like"/>
    <property type="match status" value="1"/>
</dbReference>
<evidence type="ECO:0000313" key="5">
    <source>
        <dbReference type="Proteomes" id="UP000295064"/>
    </source>
</evidence>
<dbReference type="InterPro" id="IPR036414">
    <property type="entry name" value="YaeB_N_sf"/>
</dbReference>
<dbReference type="EMBL" id="SNWX01000002">
    <property type="protein sequence ID" value="TDO94730.1"/>
    <property type="molecule type" value="Genomic_DNA"/>
</dbReference>
<name>A0A4R6M2T4_9FIRM</name>
<proteinExistence type="inferred from homology"/>
<sequence>MLKNFDLTEVRADMIKFTVIGKVRSKFKKPVGPEEMKNNESIIKIEAQYKDGLYKIEDYEYLEIVYYLHQTEGYDLISEWRVGPKRGVFSSRSPRRPNPIGVTTVKLLKKEDNKLFVYGLDAIDGTPVLDIKVHSELMDETSSLEFDI</sequence>
<dbReference type="InterPro" id="IPR040372">
    <property type="entry name" value="YaeB-like"/>
</dbReference>
<keyword evidence="4" id="KW-0808">Transferase</keyword>
<keyword evidence="1" id="KW-0949">S-adenosyl-L-methionine</keyword>
<accession>A0A4R6M2T4</accession>
<dbReference type="Proteomes" id="UP000295064">
    <property type="component" value="Unassembled WGS sequence"/>
</dbReference>
<dbReference type="CDD" id="cd09281">
    <property type="entry name" value="UPF0066"/>
    <property type="match status" value="1"/>
</dbReference>
<dbReference type="PANTHER" id="PTHR12818:SF0">
    <property type="entry name" value="TRNA (ADENINE(37)-N6)-METHYLTRANSFERASE"/>
    <property type="match status" value="1"/>
</dbReference>
<dbReference type="PANTHER" id="PTHR12818">
    <property type="entry name" value="TRNA (ADENINE(37)-N6)-METHYLTRANSFERASE"/>
    <property type="match status" value="1"/>
</dbReference>
<organism evidence="4 5">
    <name type="scientific">Halanaerobium saccharolyticum</name>
    <dbReference type="NCBI Taxonomy" id="43595"/>
    <lineage>
        <taxon>Bacteria</taxon>
        <taxon>Bacillati</taxon>
        <taxon>Bacillota</taxon>
        <taxon>Clostridia</taxon>
        <taxon>Halanaerobiales</taxon>
        <taxon>Halanaerobiaceae</taxon>
        <taxon>Halanaerobium</taxon>
    </lineage>
</organism>
<dbReference type="InterPro" id="IPR036413">
    <property type="entry name" value="YaeB-like_sf"/>
</dbReference>
<evidence type="ECO:0000256" key="2">
    <source>
        <dbReference type="ARBA" id="ARBA00033753"/>
    </source>
</evidence>
<feature type="domain" description="TsaA-like" evidence="3">
    <location>
        <begin position="17"/>
        <end position="143"/>
    </location>
</feature>
<comment type="caution">
    <text evidence="4">The sequence shown here is derived from an EMBL/GenBank/DDBJ whole genome shotgun (WGS) entry which is preliminary data.</text>
</comment>
<comment type="similarity">
    <text evidence="2">Belongs to the tRNA methyltransferase O family.</text>
</comment>
<dbReference type="GO" id="GO:0008168">
    <property type="term" value="F:methyltransferase activity"/>
    <property type="evidence" value="ECO:0007669"/>
    <property type="project" value="UniProtKB-KW"/>
</dbReference>